<proteinExistence type="predicted"/>
<gene>
    <name evidence="2" type="ORF">MSPICULIGERA_LOCUS9769</name>
</gene>
<evidence type="ECO:0000313" key="3">
    <source>
        <dbReference type="Proteomes" id="UP001177023"/>
    </source>
</evidence>
<evidence type="ECO:0000313" key="2">
    <source>
        <dbReference type="EMBL" id="CAJ0571360.1"/>
    </source>
</evidence>
<feature type="non-terminal residue" evidence="2">
    <location>
        <position position="166"/>
    </location>
</feature>
<dbReference type="AlphaFoldDB" id="A0AA36FYE1"/>
<keyword evidence="3" id="KW-1185">Reference proteome</keyword>
<protein>
    <submittedName>
        <fullName evidence="2">Uncharacterized protein</fullName>
    </submittedName>
</protein>
<accession>A0AA36FYE1</accession>
<evidence type="ECO:0000256" key="1">
    <source>
        <dbReference type="SAM" id="MobiDB-lite"/>
    </source>
</evidence>
<comment type="caution">
    <text evidence="2">The sequence shown here is derived from an EMBL/GenBank/DDBJ whole genome shotgun (WGS) entry which is preliminary data.</text>
</comment>
<feature type="compositionally biased region" description="Low complexity" evidence="1">
    <location>
        <begin position="148"/>
        <end position="157"/>
    </location>
</feature>
<sequence length="166" mass="18053">MPPRGVGLAWALEDADDRLRRALDDLLTAVVALQVVEPTAMMEPLPHQGPRPRLAAFAEQLDATIGFTESIQRYRSDLAELLYPGRPLSSSSSCSNSSWSFFSYEPGTLSRAHSLPSYNSSSSLDVLPFGSSFRSNGPWRGSLETPCSSLSSSQSSLGFRHRSTSI</sequence>
<organism evidence="2 3">
    <name type="scientific">Mesorhabditis spiculigera</name>
    <dbReference type="NCBI Taxonomy" id="96644"/>
    <lineage>
        <taxon>Eukaryota</taxon>
        <taxon>Metazoa</taxon>
        <taxon>Ecdysozoa</taxon>
        <taxon>Nematoda</taxon>
        <taxon>Chromadorea</taxon>
        <taxon>Rhabditida</taxon>
        <taxon>Rhabditina</taxon>
        <taxon>Rhabditomorpha</taxon>
        <taxon>Rhabditoidea</taxon>
        <taxon>Rhabditidae</taxon>
        <taxon>Mesorhabditinae</taxon>
        <taxon>Mesorhabditis</taxon>
    </lineage>
</organism>
<dbReference type="Proteomes" id="UP001177023">
    <property type="component" value="Unassembled WGS sequence"/>
</dbReference>
<feature type="region of interest" description="Disordered" evidence="1">
    <location>
        <begin position="147"/>
        <end position="166"/>
    </location>
</feature>
<dbReference type="EMBL" id="CATQJA010002559">
    <property type="protein sequence ID" value="CAJ0571360.1"/>
    <property type="molecule type" value="Genomic_DNA"/>
</dbReference>
<name>A0AA36FYE1_9BILA</name>
<reference evidence="2" key="1">
    <citation type="submission" date="2023-06" db="EMBL/GenBank/DDBJ databases">
        <authorList>
            <person name="Delattre M."/>
        </authorList>
    </citation>
    <scope>NUCLEOTIDE SEQUENCE</scope>
    <source>
        <strain evidence="2">AF72</strain>
    </source>
</reference>